<feature type="domain" description="Bacteriophage Mx8 p63 C-terminal" evidence="1">
    <location>
        <begin position="160"/>
        <end position="253"/>
    </location>
</feature>
<gene>
    <name evidence="2" type="ORF">Xedl_02522</name>
</gene>
<sequence>MNSSRKIQYKGSLDLAGFNISCYVLKDGTRILSGREMQKALKLVDEETSYQVSGDRLQRYLNQKSLAPFIYKDKSETHYEPIICYEGEKKINGYEASILVDLCDSFMQARKEITLSARQSIIAEQCEMLIRSFAKVGIISLIDEATGYQYDRERDELQKILQAYVSDEILKWQLTFTDEFYKEIFRLWNYPYTSNNIKKKPKFIGKLTNKYIYEILPDGVFNALKDNTPKTENGNYKHRFHQILTPEIGREHLKKQITEVTTLMKISDNKEQFNSLFKKRYNTDPQCELELVFKEEIKLKSKISKNLDLPL</sequence>
<dbReference type="InterPro" id="IPR018874">
    <property type="entry name" value="Phage_Mx8_p63_C"/>
</dbReference>
<dbReference type="STRING" id="1873482.Xedl_02522"/>
<protein>
    <submittedName>
        <fullName evidence="2">DNA-binding protein</fullName>
    </submittedName>
</protein>
<proteinExistence type="predicted"/>
<name>A0A1Q5TP62_9GAMM</name>
<evidence type="ECO:0000313" key="3">
    <source>
        <dbReference type="Proteomes" id="UP000186268"/>
    </source>
</evidence>
<dbReference type="Proteomes" id="UP000186268">
    <property type="component" value="Unassembled WGS sequence"/>
</dbReference>
<dbReference type="EMBL" id="MKGQ01000018">
    <property type="protein sequence ID" value="OKP02018.1"/>
    <property type="molecule type" value="Genomic_DNA"/>
</dbReference>
<keyword evidence="2" id="KW-0238">DNA-binding</keyword>
<keyword evidence="3" id="KW-1185">Reference proteome</keyword>
<dbReference type="OrthoDB" id="4762429at2"/>
<evidence type="ECO:0000259" key="1">
    <source>
        <dbReference type="Pfam" id="PF10546"/>
    </source>
</evidence>
<reference evidence="2 3" key="1">
    <citation type="submission" date="2016-09" db="EMBL/GenBank/DDBJ databases">
        <title>Xenorhabdus thuongxuanensis sp. nov. and Xenorhabdus eapokensis sp. nov., isolated from Steinernema species.</title>
        <authorList>
            <person name="Kaempfer P."/>
            <person name="Tobias N.J."/>
            <person name="Phan Ke L."/>
            <person name="Bode H.B."/>
            <person name="Glaeser S.P."/>
        </authorList>
    </citation>
    <scope>NUCLEOTIDE SEQUENCE [LARGE SCALE GENOMIC DNA]</scope>
    <source>
        <strain evidence="2 3">DL20</strain>
    </source>
</reference>
<organism evidence="2 3">
    <name type="scientific">Xenorhabdus eapokensis</name>
    <dbReference type="NCBI Taxonomy" id="1873482"/>
    <lineage>
        <taxon>Bacteria</taxon>
        <taxon>Pseudomonadati</taxon>
        <taxon>Pseudomonadota</taxon>
        <taxon>Gammaproteobacteria</taxon>
        <taxon>Enterobacterales</taxon>
        <taxon>Morganellaceae</taxon>
        <taxon>Xenorhabdus</taxon>
    </lineage>
</organism>
<dbReference type="Pfam" id="PF10546">
    <property type="entry name" value="P63C"/>
    <property type="match status" value="1"/>
</dbReference>
<comment type="caution">
    <text evidence="2">The sequence shown here is derived from an EMBL/GenBank/DDBJ whole genome shotgun (WGS) entry which is preliminary data.</text>
</comment>
<dbReference type="AlphaFoldDB" id="A0A1Q5TP62"/>
<dbReference type="GO" id="GO:0003677">
    <property type="term" value="F:DNA binding"/>
    <property type="evidence" value="ECO:0007669"/>
    <property type="project" value="UniProtKB-KW"/>
</dbReference>
<accession>A0A1Q5TP62</accession>
<evidence type="ECO:0000313" key="2">
    <source>
        <dbReference type="EMBL" id="OKP02018.1"/>
    </source>
</evidence>